<evidence type="ECO:0008006" key="4">
    <source>
        <dbReference type="Google" id="ProtNLM"/>
    </source>
</evidence>
<evidence type="ECO:0000313" key="2">
    <source>
        <dbReference type="EMBL" id="KAF2799697.1"/>
    </source>
</evidence>
<sequence length="208" mass="22451">MHPLLLLLPLVPTTLAQSLPIIYINPLNHTGAGCPPSTLHTSILSNSNPDPSSSTFLHQAIESFQPLVGPGHQSLRQHQELHCVPQCEGLRAQVAATSEPMRNECQGVYADGGWDVSERKSGVRMGWNGCVGNRLDVKGPLQGIFTEHFDDLSDNVVASPCEGGTLEIGYEARARTTSKPVGGFPVDPEPGEERWYLFSSVQLVVCGL</sequence>
<gene>
    <name evidence="2" type="ORF">K505DRAFT_413528</name>
</gene>
<organism evidence="2 3">
    <name type="scientific">Melanomma pulvis-pyrius CBS 109.77</name>
    <dbReference type="NCBI Taxonomy" id="1314802"/>
    <lineage>
        <taxon>Eukaryota</taxon>
        <taxon>Fungi</taxon>
        <taxon>Dikarya</taxon>
        <taxon>Ascomycota</taxon>
        <taxon>Pezizomycotina</taxon>
        <taxon>Dothideomycetes</taxon>
        <taxon>Pleosporomycetidae</taxon>
        <taxon>Pleosporales</taxon>
        <taxon>Melanommataceae</taxon>
        <taxon>Melanomma</taxon>
    </lineage>
</organism>
<reference evidence="2" key="1">
    <citation type="journal article" date="2020" name="Stud. Mycol.">
        <title>101 Dothideomycetes genomes: a test case for predicting lifestyles and emergence of pathogens.</title>
        <authorList>
            <person name="Haridas S."/>
            <person name="Albert R."/>
            <person name="Binder M."/>
            <person name="Bloem J."/>
            <person name="Labutti K."/>
            <person name="Salamov A."/>
            <person name="Andreopoulos B."/>
            <person name="Baker S."/>
            <person name="Barry K."/>
            <person name="Bills G."/>
            <person name="Bluhm B."/>
            <person name="Cannon C."/>
            <person name="Castanera R."/>
            <person name="Culley D."/>
            <person name="Daum C."/>
            <person name="Ezra D."/>
            <person name="Gonzalez J."/>
            <person name="Henrissat B."/>
            <person name="Kuo A."/>
            <person name="Liang C."/>
            <person name="Lipzen A."/>
            <person name="Lutzoni F."/>
            <person name="Magnuson J."/>
            <person name="Mondo S."/>
            <person name="Nolan M."/>
            <person name="Ohm R."/>
            <person name="Pangilinan J."/>
            <person name="Park H.-J."/>
            <person name="Ramirez L."/>
            <person name="Alfaro M."/>
            <person name="Sun H."/>
            <person name="Tritt A."/>
            <person name="Yoshinaga Y."/>
            <person name="Zwiers L.-H."/>
            <person name="Turgeon B."/>
            <person name="Goodwin S."/>
            <person name="Spatafora J."/>
            <person name="Crous P."/>
            <person name="Grigoriev I."/>
        </authorList>
    </citation>
    <scope>NUCLEOTIDE SEQUENCE</scope>
    <source>
        <strain evidence="2">CBS 109.77</strain>
    </source>
</reference>
<keyword evidence="3" id="KW-1185">Reference proteome</keyword>
<feature type="chain" id="PRO_5025386747" description="Ecp2 effector protein domain-containing protein" evidence="1">
    <location>
        <begin position="17"/>
        <end position="208"/>
    </location>
</feature>
<protein>
    <recommendedName>
        <fullName evidence="4">Ecp2 effector protein domain-containing protein</fullName>
    </recommendedName>
</protein>
<accession>A0A6A6XVV1</accession>
<proteinExistence type="predicted"/>
<evidence type="ECO:0000256" key="1">
    <source>
        <dbReference type="SAM" id="SignalP"/>
    </source>
</evidence>
<dbReference type="EMBL" id="MU001760">
    <property type="protein sequence ID" value="KAF2799697.1"/>
    <property type="molecule type" value="Genomic_DNA"/>
</dbReference>
<dbReference type="Proteomes" id="UP000799757">
    <property type="component" value="Unassembled WGS sequence"/>
</dbReference>
<keyword evidence="1" id="KW-0732">Signal</keyword>
<evidence type="ECO:0000313" key="3">
    <source>
        <dbReference type="Proteomes" id="UP000799757"/>
    </source>
</evidence>
<feature type="signal peptide" evidence="1">
    <location>
        <begin position="1"/>
        <end position="16"/>
    </location>
</feature>
<dbReference type="AlphaFoldDB" id="A0A6A6XVV1"/>
<name>A0A6A6XVV1_9PLEO</name>